<name>A0A1H7ZZV2_9RHOB</name>
<proteinExistence type="predicted"/>
<evidence type="ECO:0008006" key="3">
    <source>
        <dbReference type="Google" id="ProtNLM"/>
    </source>
</evidence>
<dbReference type="RefSeq" id="WP_091296711.1">
    <property type="nucleotide sequence ID" value="NZ_FOCE01000001.1"/>
</dbReference>
<evidence type="ECO:0000313" key="1">
    <source>
        <dbReference type="EMBL" id="SEM63224.1"/>
    </source>
</evidence>
<organism evidence="1 2">
    <name type="scientific">Gemmobacter aquatilis</name>
    <dbReference type="NCBI Taxonomy" id="933059"/>
    <lineage>
        <taxon>Bacteria</taxon>
        <taxon>Pseudomonadati</taxon>
        <taxon>Pseudomonadota</taxon>
        <taxon>Alphaproteobacteria</taxon>
        <taxon>Rhodobacterales</taxon>
        <taxon>Paracoccaceae</taxon>
        <taxon>Gemmobacter</taxon>
    </lineage>
</organism>
<gene>
    <name evidence="1" type="ORF">SAMN04488103_101687</name>
</gene>
<accession>A0A1H7ZZV2</accession>
<protein>
    <recommendedName>
        <fullName evidence="3">DUF3833 domain-containing protein</fullName>
    </recommendedName>
</protein>
<dbReference type="Proteomes" id="UP000198761">
    <property type="component" value="Unassembled WGS sequence"/>
</dbReference>
<dbReference type="EMBL" id="FOCE01000001">
    <property type="protein sequence ID" value="SEM63224.1"/>
    <property type="molecule type" value="Genomic_DNA"/>
</dbReference>
<dbReference type="OrthoDB" id="5296954at2"/>
<reference evidence="1 2" key="1">
    <citation type="submission" date="2016-10" db="EMBL/GenBank/DDBJ databases">
        <authorList>
            <person name="de Groot N.N."/>
        </authorList>
    </citation>
    <scope>NUCLEOTIDE SEQUENCE [LARGE SCALE GENOMIC DNA]</scope>
    <source>
        <strain evidence="1 2">DSM 3857</strain>
    </source>
</reference>
<dbReference type="InterPro" id="IPR024409">
    <property type="entry name" value="DUF3833"/>
</dbReference>
<keyword evidence="2" id="KW-1185">Reference proteome</keyword>
<dbReference type="Pfam" id="PF12915">
    <property type="entry name" value="DUF3833"/>
    <property type="match status" value="1"/>
</dbReference>
<evidence type="ECO:0000313" key="2">
    <source>
        <dbReference type="Proteomes" id="UP000198761"/>
    </source>
</evidence>
<dbReference type="STRING" id="933059.SAMN04488103_101687"/>
<dbReference type="AlphaFoldDB" id="A0A1H7ZZV2"/>
<sequence length="185" mass="20434">MTELAFLFLGLLLALAALLLHQRFFAFPAQRPGDYADGPQIDPRQHLNGPLLCEGVIYGPTGRVVSRFVADMEGRWQGNQGVLTESFRYDSGARQAREWRLSLGNDGAIRATAADLIGQGRGQASGSAVMLRYRIRLTPEAGGHVLDVVDWMYLMENGTILNRSQFRKFGIKVAELVATMRPKVA</sequence>